<dbReference type="InterPro" id="IPR000719">
    <property type="entry name" value="Prot_kinase_dom"/>
</dbReference>
<evidence type="ECO:0000259" key="5">
    <source>
        <dbReference type="PROSITE" id="PS50011"/>
    </source>
</evidence>
<evidence type="ECO:0000256" key="3">
    <source>
        <dbReference type="PROSITE-ProRule" id="PRU10141"/>
    </source>
</evidence>
<gene>
    <name evidence="6" type="ORF">GPUH_LOCUS21354</name>
</gene>
<dbReference type="PROSITE" id="PS00107">
    <property type="entry name" value="PROTEIN_KINASE_ATP"/>
    <property type="match status" value="1"/>
</dbReference>
<sequence>MPIVNRLKKFILGSSSSNDNNQRSCSIPGAKSIPAVVKIETDVSEYWTLDEVIGDGAFGSVYKARSKLDPGKVAAAKAMELEDDEGQDVMVEVSILALCKHPNIVELYDAFTMGNRITLLLEYCGGGAVDGIMMELSRNLSEPQIQYIMKEILKALDFLHGRNVIHRDLKAGNVLLTSDARVKLGNLLISCNLSYLSLVTCYHRAVNLF</sequence>
<evidence type="ECO:0000256" key="4">
    <source>
        <dbReference type="RuleBase" id="RU000304"/>
    </source>
</evidence>
<dbReference type="PANTHER" id="PTHR46538">
    <property type="entry name" value="PROTEIN KINASE DOMAIN-CONTAINING PROTEIN"/>
    <property type="match status" value="1"/>
</dbReference>
<name>A0A183EK66_9BILA</name>
<dbReference type="Pfam" id="PF00069">
    <property type="entry name" value="Pkinase"/>
    <property type="match status" value="1"/>
</dbReference>
<dbReference type="WBParaSite" id="GPUH_0002138301-mRNA-1">
    <property type="protein sequence ID" value="GPUH_0002138301-mRNA-1"/>
    <property type="gene ID" value="GPUH_0002138301"/>
</dbReference>
<keyword evidence="4" id="KW-0808">Transferase</keyword>
<keyword evidence="4" id="KW-0723">Serine/threonine-protein kinase</keyword>
<dbReference type="GO" id="GO:0005524">
    <property type="term" value="F:ATP binding"/>
    <property type="evidence" value="ECO:0007669"/>
    <property type="project" value="UniProtKB-UniRule"/>
</dbReference>
<keyword evidence="7" id="KW-1185">Reference proteome</keyword>
<evidence type="ECO:0000256" key="2">
    <source>
        <dbReference type="ARBA" id="ARBA00022840"/>
    </source>
</evidence>
<dbReference type="InterPro" id="IPR008271">
    <property type="entry name" value="Ser/Thr_kinase_AS"/>
</dbReference>
<reference evidence="8" key="1">
    <citation type="submission" date="2016-06" db="UniProtKB">
        <authorList>
            <consortium name="WormBaseParasite"/>
        </authorList>
    </citation>
    <scope>IDENTIFICATION</scope>
</reference>
<dbReference type="GO" id="GO:0004674">
    <property type="term" value="F:protein serine/threonine kinase activity"/>
    <property type="evidence" value="ECO:0007669"/>
    <property type="project" value="UniProtKB-KW"/>
</dbReference>
<dbReference type="Proteomes" id="UP000271098">
    <property type="component" value="Unassembled WGS sequence"/>
</dbReference>
<evidence type="ECO:0000313" key="6">
    <source>
        <dbReference type="EMBL" id="VDN38068.1"/>
    </source>
</evidence>
<dbReference type="SUPFAM" id="SSF56112">
    <property type="entry name" value="Protein kinase-like (PK-like)"/>
    <property type="match status" value="1"/>
</dbReference>
<dbReference type="SMART" id="SM00220">
    <property type="entry name" value="S_TKc"/>
    <property type="match status" value="1"/>
</dbReference>
<dbReference type="PROSITE" id="PS50011">
    <property type="entry name" value="PROTEIN_KINASE_DOM"/>
    <property type="match status" value="1"/>
</dbReference>
<accession>A0A183EK66</accession>
<dbReference type="PANTHER" id="PTHR46538:SF3">
    <property type="entry name" value="PROTEIN KINASE DOMAIN-CONTAINING PROTEIN"/>
    <property type="match status" value="1"/>
</dbReference>
<evidence type="ECO:0000313" key="7">
    <source>
        <dbReference type="Proteomes" id="UP000271098"/>
    </source>
</evidence>
<proteinExistence type="inferred from homology"/>
<dbReference type="EMBL" id="UYRT01092404">
    <property type="protein sequence ID" value="VDN38068.1"/>
    <property type="molecule type" value="Genomic_DNA"/>
</dbReference>
<dbReference type="OrthoDB" id="10027016at2759"/>
<keyword evidence="1 3" id="KW-0547">Nucleotide-binding</keyword>
<keyword evidence="2 3" id="KW-0067">ATP-binding</keyword>
<keyword evidence="4" id="KW-0418">Kinase</keyword>
<dbReference type="Gene3D" id="1.10.510.10">
    <property type="entry name" value="Transferase(Phosphotransferase) domain 1"/>
    <property type="match status" value="1"/>
</dbReference>
<dbReference type="PROSITE" id="PS00108">
    <property type="entry name" value="PROTEIN_KINASE_ST"/>
    <property type="match status" value="1"/>
</dbReference>
<organism evidence="8">
    <name type="scientific">Gongylonema pulchrum</name>
    <dbReference type="NCBI Taxonomy" id="637853"/>
    <lineage>
        <taxon>Eukaryota</taxon>
        <taxon>Metazoa</taxon>
        <taxon>Ecdysozoa</taxon>
        <taxon>Nematoda</taxon>
        <taxon>Chromadorea</taxon>
        <taxon>Rhabditida</taxon>
        <taxon>Spirurina</taxon>
        <taxon>Spiruromorpha</taxon>
        <taxon>Spiruroidea</taxon>
        <taxon>Gongylonematidae</taxon>
        <taxon>Gongylonema</taxon>
    </lineage>
</organism>
<reference evidence="6 7" key="2">
    <citation type="submission" date="2018-11" db="EMBL/GenBank/DDBJ databases">
        <authorList>
            <consortium name="Pathogen Informatics"/>
        </authorList>
    </citation>
    <scope>NUCLEOTIDE SEQUENCE [LARGE SCALE GENOMIC DNA]</scope>
</reference>
<evidence type="ECO:0000256" key="1">
    <source>
        <dbReference type="ARBA" id="ARBA00022741"/>
    </source>
</evidence>
<protein>
    <submittedName>
        <fullName evidence="8">Protein kinase domain-containing protein</fullName>
    </submittedName>
</protein>
<feature type="binding site" evidence="3">
    <location>
        <position position="77"/>
    </location>
    <ligand>
        <name>ATP</name>
        <dbReference type="ChEBI" id="CHEBI:30616"/>
    </ligand>
</feature>
<dbReference type="InterPro" id="IPR051585">
    <property type="entry name" value="STE20_Ser/Thr_Kinases"/>
</dbReference>
<dbReference type="AlphaFoldDB" id="A0A183EK66"/>
<evidence type="ECO:0000313" key="8">
    <source>
        <dbReference type="WBParaSite" id="GPUH_0002138301-mRNA-1"/>
    </source>
</evidence>
<comment type="similarity">
    <text evidence="4">Belongs to the protein kinase superfamily.</text>
</comment>
<dbReference type="InterPro" id="IPR017441">
    <property type="entry name" value="Protein_kinase_ATP_BS"/>
</dbReference>
<dbReference type="InterPro" id="IPR011009">
    <property type="entry name" value="Kinase-like_dom_sf"/>
</dbReference>
<feature type="domain" description="Protein kinase" evidence="5">
    <location>
        <begin position="47"/>
        <end position="209"/>
    </location>
</feature>